<protein>
    <recommendedName>
        <fullName evidence="1">PatA-like N-terminal domain-containing protein</fullName>
    </recommendedName>
</protein>
<dbReference type="EMBL" id="DS989842">
    <property type="protein sequence ID" value="EDX77906.1"/>
    <property type="molecule type" value="Genomic_DNA"/>
</dbReference>
<dbReference type="Proteomes" id="UP000003835">
    <property type="component" value="Unassembled WGS sequence"/>
</dbReference>
<dbReference type="STRING" id="118168.MC7420_7644"/>
<dbReference type="HOGENOM" id="CLU_081867_0_0_3"/>
<dbReference type="eggNOG" id="COG0457">
    <property type="taxonomic scope" value="Bacteria"/>
</dbReference>
<dbReference type="Pfam" id="PF14332">
    <property type="entry name" value="DUF4388"/>
    <property type="match status" value="1"/>
</dbReference>
<reference evidence="2 3" key="1">
    <citation type="submission" date="2008-07" db="EMBL/GenBank/DDBJ databases">
        <authorList>
            <person name="Tandeau de Marsac N."/>
            <person name="Ferriera S."/>
            <person name="Johnson J."/>
            <person name="Kravitz S."/>
            <person name="Beeson K."/>
            <person name="Sutton G."/>
            <person name="Rogers Y.-H."/>
            <person name="Friedman R."/>
            <person name="Frazier M."/>
            <person name="Venter J.C."/>
        </authorList>
    </citation>
    <scope>NUCLEOTIDE SEQUENCE [LARGE SCALE GENOMIC DNA]</scope>
    <source>
        <strain evidence="2 3">PCC 7420</strain>
    </source>
</reference>
<sequence length="289" mass="32113">MCITGSLTDFSLPEIFRLLGKGHHTGLLTVNTDVSTPVTPNGVCYVWVYRGRIVAVDSQLKHLGLIKLIAQHQWMDRSQLTQLSESLPQEQPLGTYLQNHGLLTLQQIKWLFQVQVLQPTCTLFQLKTGHFKFSHEVKLPMLGMTGLSLNTLGANLLGLRSLRNWDALSDKLPDVNAGLLSVTGYPRYPLNALESQVWEYTSGTVSLREIAKQLRLSVKTVQQIAFRLMAVGLVEETPLVIHTACPQSVDAIATPLHPEVTDQPVSHSFLHNLMGFLADKSKHLPLRAA</sequence>
<proteinExistence type="predicted"/>
<feature type="domain" description="PatA-like N-terminal" evidence="1">
    <location>
        <begin position="4"/>
        <end position="165"/>
    </location>
</feature>
<keyword evidence="3" id="KW-1185">Reference proteome</keyword>
<gene>
    <name evidence="2" type="ORF">MC7420_7644</name>
</gene>
<dbReference type="OrthoDB" id="424057at2"/>
<dbReference type="InterPro" id="IPR025497">
    <property type="entry name" value="PatA-like_N"/>
</dbReference>
<dbReference type="AlphaFoldDB" id="B4VIK8"/>
<organism evidence="2 3">
    <name type="scientific">Coleofasciculus chthonoplastes PCC 7420</name>
    <dbReference type="NCBI Taxonomy" id="118168"/>
    <lineage>
        <taxon>Bacteria</taxon>
        <taxon>Bacillati</taxon>
        <taxon>Cyanobacteriota</taxon>
        <taxon>Cyanophyceae</taxon>
        <taxon>Coleofasciculales</taxon>
        <taxon>Coleofasciculaceae</taxon>
        <taxon>Coleofasciculus</taxon>
    </lineage>
</organism>
<dbReference type="RefSeq" id="WP_006098342.1">
    <property type="nucleotide sequence ID" value="NZ_DS989842.1"/>
</dbReference>
<evidence type="ECO:0000313" key="3">
    <source>
        <dbReference type="Proteomes" id="UP000003835"/>
    </source>
</evidence>
<evidence type="ECO:0000313" key="2">
    <source>
        <dbReference type="EMBL" id="EDX77906.1"/>
    </source>
</evidence>
<evidence type="ECO:0000259" key="1">
    <source>
        <dbReference type="Pfam" id="PF14332"/>
    </source>
</evidence>
<name>B4VIK8_9CYAN</name>
<accession>B4VIK8</accession>